<accession>A0A1Q5T2K1</accession>
<dbReference type="AlphaFoldDB" id="A0A1Q5T2K1"/>
<gene>
    <name evidence="2" type="ORF">PENSUB_11669</name>
</gene>
<dbReference type="EMBL" id="MNBE01000719">
    <property type="protein sequence ID" value="OKO94402.1"/>
    <property type="molecule type" value="Genomic_DNA"/>
</dbReference>
<dbReference type="Proteomes" id="UP000186955">
    <property type="component" value="Unassembled WGS sequence"/>
</dbReference>
<sequence>MPIPPPSKLIIANNGSKRHLPELSESSVESAAASTRRPVWPQAKTDINYVPTIRNFRSVLITERERVKLSSTTEYGAMKAYKNS</sequence>
<comment type="caution">
    <text evidence="2">The sequence shown here is derived from an EMBL/GenBank/DDBJ whole genome shotgun (WGS) entry which is preliminary data.</text>
</comment>
<name>A0A1Q5T2K1_9EURO</name>
<organism evidence="2 3">
    <name type="scientific">Penicillium subrubescens</name>
    <dbReference type="NCBI Taxonomy" id="1316194"/>
    <lineage>
        <taxon>Eukaryota</taxon>
        <taxon>Fungi</taxon>
        <taxon>Dikarya</taxon>
        <taxon>Ascomycota</taxon>
        <taxon>Pezizomycotina</taxon>
        <taxon>Eurotiomycetes</taxon>
        <taxon>Eurotiomycetidae</taxon>
        <taxon>Eurotiales</taxon>
        <taxon>Aspergillaceae</taxon>
        <taxon>Penicillium</taxon>
    </lineage>
</organism>
<keyword evidence="3" id="KW-1185">Reference proteome</keyword>
<evidence type="ECO:0000313" key="3">
    <source>
        <dbReference type="Proteomes" id="UP000186955"/>
    </source>
</evidence>
<reference evidence="2 3" key="1">
    <citation type="submission" date="2016-10" db="EMBL/GenBank/DDBJ databases">
        <title>Genome sequence of the ascomycete fungus Penicillium subrubescens.</title>
        <authorList>
            <person name="De Vries R.P."/>
            <person name="Peng M."/>
            <person name="Dilokpimol A."/>
            <person name="Hilden K."/>
            <person name="Makela M.R."/>
            <person name="Grigoriev I."/>
            <person name="Riley R."/>
            <person name="Granchi Z."/>
        </authorList>
    </citation>
    <scope>NUCLEOTIDE SEQUENCE [LARGE SCALE GENOMIC DNA]</scope>
    <source>
        <strain evidence="2 3">CBS 132785</strain>
    </source>
</reference>
<feature type="compositionally biased region" description="Low complexity" evidence="1">
    <location>
        <begin position="23"/>
        <end position="34"/>
    </location>
</feature>
<feature type="region of interest" description="Disordered" evidence="1">
    <location>
        <begin position="1"/>
        <end position="37"/>
    </location>
</feature>
<proteinExistence type="predicted"/>
<evidence type="ECO:0000256" key="1">
    <source>
        <dbReference type="SAM" id="MobiDB-lite"/>
    </source>
</evidence>
<protein>
    <submittedName>
        <fullName evidence="2">Uncharacterized protein</fullName>
    </submittedName>
</protein>
<evidence type="ECO:0000313" key="2">
    <source>
        <dbReference type="EMBL" id="OKO94402.1"/>
    </source>
</evidence>